<proteinExistence type="predicted"/>
<organism evidence="2 3">
    <name type="scientific">Heliocybe sulcata</name>
    <dbReference type="NCBI Taxonomy" id="5364"/>
    <lineage>
        <taxon>Eukaryota</taxon>
        <taxon>Fungi</taxon>
        <taxon>Dikarya</taxon>
        <taxon>Basidiomycota</taxon>
        <taxon>Agaricomycotina</taxon>
        <taxon>Agaricomycetes</taxon>
        <taxon>Gloeophyllales</taxon>
        <taxon>Gloeophyllaceae</taxon>
        <taxon>Heliocybe</taxon>
    </lineage>
</organism>
<evidence type="ECO:0000313" key="3">
    <source>
        <dbReference type="Proteomes" id="UP000305948"/>
    </source>
</evidence>
<keyword evidence="1" id="KW-1133">Transmembrane helix</keyword>
<gene>
    <name evidence="2" type="ORF">OE88DRAFT_759508</name>
</gene>
<evidence type="ECO:0008006" key="4">
    <source>
        <dbReference type="Google" id="ProtNLM"/>
    </source>
</evidence>
<dbReference type="OrthoDB" id="3357408at2759"/>
<feature type="transmembrane region" description="Helical" evidence="1">
    <location>
        <begin position="123"/>
        <end position="147"/>
    </location>
</feature>
<reference evidence="2 3" key="1">
    <citation type="journal article" date="2019" name="Nat. Ecol. Evol.">
        <title>Megaphylogeny resolves global patterns of mushroom evolution.</title>
        <authorList>
            <person name="Varga T."/>
            <person name="Krizsan K."/>
            <person name="Foldi C."/>
            <person name="Dima B."/>
            <person name="Sanchez-Garcia M."/>
            <person name="Sanchez-Ramirez S."/>
            <person name="Szollosi G.J."/>
            <person name="Szarkandi J.G."/>
            <person name="Papp V."/>
            <person name="Albert L."/>
            <person name="Andreopoulos W."/>
            <person name="Angelini C."/>
            <person name="Antonin V."/>
            <person name="Barry K.W."/>
            <person name="Bougher N.L."/>
            <person name="Buchanan P."/>
            <person name="Buyck B."/>
            <person name="Bense V."/>
            <person name="Catcheside P."/>
            <person name="Chovatia M."/>
            <person name="Cooper J."/>
            <person name="Damon W."/>
            <person name="Desjardin D."/>
            <person name="Finy P."/>
            <person name="Geml J."/>
            <person name="Haridas S."/>
            <person name="Hughes K."/>
            <person name="Justo A."/>
            <person name="Karasinski D."/>
            <person name="Kautmanova I."/>
            <person name="Kiss B."/>
            <person name="Kocsube S."/>
            <person name="Kotiranta H."/>
            <person name="LaButti K.M."/>
            <person name="Lechner B.E."/>
            <person name="Liimatainen K."/>
            <person name="Lipzen A."/>
            <person name="Lukacs Z."/>
            <person name="Mihaltcheva S."/>
            <person name="Morgado L.N."/>
            <person name="Niskanen T."/>
            <person name="Noordeloos M.E."/>
            <person name="Ohm R.A."/>
            <person name="Ortiz-Santana B."/>
            <person name="Ovrebo C."/>
            <person name="Racz N."/>
            <person name="Riley R."/>
            <person name="Savchenko A."/>
            <person name="Shiryaev A."/>
            <person name="Soop K."/>
            <person name="Spirin V."/>
            <person name="Szebenyi C."/>
            <person name="Tomsovsky M."/>
            <person name="Tulloss R.E."/>
            <person name="Uehling J."/>
            <person name="Grigoriev I.V."/>
            <person name="Vagvolgyi C."/>
            <person name="Papp T."/>
            <person name="Martin F.M."/>
            <person name="Miettinen O."/>
            <person name="Hibbett D.S."/>
            <person name="Nagy L.G."/>
        </authorList>
    </citation>
    <scope>NUCLEOTIDE SEQUENCE [LARGE SCALE GENOMIC DNA]</scope>
    <source>
        <strain evidence="2 3">OMC1185</strain>
    </source>
</reference>
<accession>A0A5C3N2C1</accession>
<keyword evidence="1" id="KW-0812">Transmembrane</keyword>
<feature type="transmembrane region" description="Helical" evidence="1">
    <location>
        <begin position="206"/>
        <end position="230"/>
    </location>
</feature>
<feature type="transmembrane region" description="Helical" evidence="1">
    <location>
        <begin position="48"/>
        <end position="70"/>
    </location>
</feature>
<protein>
    <recommendedName>
        <fullName evidence="4">G-protein coupled receptors family 1 profile domain-containing protein</fullName>
    </recommendedName>
</protein>
<dbReference type="Proteomes" id="UP000305948">
    <property type="component" value="Unassembled WGS sequence"/>
</dbReference>
<evidence type="ECO:0000313" key="2">
    <source>
        <dbReference type="EMBL" id="TFK47901.1"/>
    </source>
</evidence>
<sequence length="324" mass="35529">MSLSADRAFLVGFGLEALLYGLYVGAFATSIVFLTWQRRTRNVNWLMLTLSSLLYVAATVHIAFTFYIVLSAFITRRDAPGGPAALVGTAYYQLKSISAMYVCDILGNLVLLHRCWLVWERRVFAILLPALLASAFVVPVTAILSSVELGRQPPNNTGFAGAVGIFAEASLILSLVTNLSLTLIISGRIYYMAKGLDQTQARKYRTVVGMVVESGAIFSAAQIALVVMYARHSEAIWIMTNSAPQIYCLAPTLIIVRVGLGRTSGTHSEQERSVRSMRTSRLRHSNHPIVEPDALSPAMDDGPSASQSINYGQREEIYKMKTLV</sequence>
<evidence type="ECO:0000256" key="1">
    <source>
        <dbReference type="SAM" id="Phobius"/>
    </source>
</evidence>
<name>A0A5C3N2C1_9AGAM</name>
<dbReference type="AlphaFoldDB" id="A0A5C3N2C1"/>
<keyword evidence="3" id="KW-1185">Reference proteome</keyword>
<keyword evidence="1" id="KW-0472">Membrane</keyword>
<feature type="transmembrane region" description="Helical" evidence="1">
    <location>
        <begin position="17"/>
        <end position="36"/>
    </location>
</feature>
<dbReference type="EMBL" id="ML213522">
    <property type="protein sequence ID" value="TFK47901.1"/>
    <property type="molecule type" value="Genomic_DNA"/>
</dbReference>
<feature type="transmembrane region" description="Helical" evidence="1">
    <location>
        <begin position="159"/>
        <end position="185"/>
    </location>
</feature>
<feature type="transmembrane region" description="Helical" evidence="1">
    <location>
        <begin position="90"/>
        <end position="111"/>
    </location>
</feature>